<feature type="compositionally biased region" description="Low complexity" evidence="1">
    <location>
        <begin position="1134"/>
        <end position="1146"/>
    </location>
</feature>
<gene>
    <name evidence="2" type="primary">SUVZ12G4580</name>
    <name evidence="2" type="ORF">SUVZ_12G4580</name>
</gene>
<dbReference type="EMBL" id="OX365939">
    <property type="protein sequence ID" value="CAI4048550.1"/>
    <property type="molecule type" value="Genomic_DNA"/>
</dbReference>
<feature type="region of interest" description="Disordered" evidence="1">
    <location>
        <begin position="818"/>
        <end position="852"/>
    </location>
</feature>
<dbReference type="PANTHER" id="PTHR21575">
    <property type="entry name" value="PROTEIN HID1"/>
    <property type="match status" value="1"/>
</dbReference>
<dbReference type="Pfam" id="PF12722">
    <property type="entry name" value="Hid1"/>
    <property type="match status" value="2"/>
</dbReference>
<keyword evidence="3" id="KW-1185">Reference proteome</keyword>
<accession>A0ABN8WJJ8</accession>
<feature type="compositionally biased region" description="Polar residues" evidence="1">
    <location>
        <begin position="1068"/>
        <end position="1113"/>
    </location>
</feature>
<feature type="region of interest" description="Disordered" evidence="1">
    <location>
        <begin position="28"/>
        <end position="49"/>
    </location>
</feature>
<dbReference type="PANTHER" id="PTHR21575:SF12">
    <property type="entry name" value="PROTEIN HID1"/>
    <property type="match status" value="1"/>
</dbReference>
<protein>
    <recommendedName>
        <fullName evidence="4">Ecm30p</fullName>
    </recommendedName>
</protein>
<feature type="compositionally biased region" description="Low complexity" evidence="1">
    <location>
        <begin position="1184"/>
        <end position="1194"/>
    </location>
</feature>
<reference evidence="2" key="1">
    <citation type="submission" date="2022-10" db="EMBL/GenBank/DDBJ databases">
        <authorList>
            <person name="Byrne P K."/>
        </authorList>
    </citation>
    <scope>NUCLEOTIDE SEQUENCE</scope>
    <source>
        <strain evidence="2">ZP964</strain>
    </source>
</reference>
<feature type="region of interest" description="Disordered" evidence="1">
    <location>
        <begin position="414"/>
        <end position="453"/>
    </location>
</feature>
<feature type="compositionally biased region" description="Low complexity" evidence="1">
    <location>
        <begin position="422"/>
        <end position="447"/>
    </location>
</feature>
<feature type="compositionally biased region" description="Low complexity" evidence="1">
    <location>
        <begin position="1156"/>
        <end position="1169"/>
    </location>
</feature>
<dbReference type="Proteomes" id="UP001162085">
    <property type="component" value="Chromosome 12"/>
</dbReference>
<evidence type="ECO:0000313" key="3">
    <source>
        <dbReference type="Proteomes" id="UP001162085"/>
    </source>
</evidence>
<feature type="region of interest" description="Disordered" evidence="1">
    <location>
        <begin position="1184"/>
        <end position="1204"/>
    </location>
</feature>
<feature type="compositionally biased region" description="Polar residues" evidence="1">
    <location>
        <begin position="1195"/>
        <end position="1204"/>
    </location>
</feature>
<organism evidence="2 3">
    <name type="scientific">Saccharomyces uvarum</name>
    <name type="common">Yeast</name>
    <name type="synonym">Saccharomyces bayanus var. uvarum</name>
    <dbReference type="NCBI Taxonomy" id="230603"/>
    <lineage>
        <taxon>Eukaryota</taxon>
        <taxon>Fungi</taxon>
        <taxon>Dikarya</taxon>
        <taxon>Ascomycota</taxon>
        <taxon>Saccharomycotina</taxon>
        <taxon>Saccharomycetes</taxon>
        <taxon>Saccharomycetales</taxon>
        <taxon>Saccharomycetaceae</taxon>
        <taxon>Saccharomyces</taxon>
    </lineage>
</organism>
<feature type="region of interest" description="Disordered" evidence="1">
    <location>
        <begin position="1064"/>
        <end position="1169"/>
    </location>
</feature>
<dbReference type="InterPro" id="IPR026705">
    <property type="entry name" value="Hid-1/Ecm30"/>
</dbReference>
<evidence type="ECO:0000256" key="1">
    <source>
        <dbReference type="SAM" id="MobiDB-lite"/>
    </source>
</evidence>
<name>A0ABN8WJJ8_SACUV</name>
<evidence type="ECO:0008006" key="4">
    <source>
        <dbReference type="Google" id="ProtNLM"/>
    </source>
</evidence>
<evidence type="ECO:0000313" key="2">
    <source>
        <dbReference type="EMBL" id="CAI4048550.1"/>
    </source>
</evidence>
<feature type="compositionally biased region" description="Low complexity" evidence="1">
    <location>
        <begin position="818"/>
        <end position="836"/>
    </location>
</feature>
<proteinExistence type="predicted"/>
<sequence length="1293" mass="146239">MGNTDSKSSSILLNHCIALVRPDDAVAAAASPSPSPTPTPSPSLSSASAGDPLSLNLAIFRLDPGPDLDALLSGKSGVPLDVDAVFNEFYLDFISMDVQDFRINSNFKKILHIISSLNPPNFNNLVIFLSLYIVLSADSAAATRSGLHTSRLINAIKTLSILMPIYYDRSRARSSTQDQCDVFWATQHEAEALPLQNILLGERLLLAILKLAFQADFTTATTAHATELWEIGILTNSNKYRSLLSTHLQWHIFANRLLLLRLLAALFSSDLYASTAHEHDVNTFLVYWCTQLPKDKTIQFTSSLLNCIMRFALNNNKDFHSLKTNFFNSDATANNWQTLYFQFSQSCLHVLNLSLSYKAQNNIITIFLTRLQREYDLKLILSSFIKIFKYPIDLAIEQESNIFNFTNNRTTKHVDTTRRRAASTTSSDGVSSAYSSPPNSSSSVNSSKPQKKTQLPNIHPLLIPMTLLTTSLIDCNKCFQNYFADKFANRFIIFSIYYLKYYDYSSSSSSSSSLSATNSNSSAGNGASNDTIDEHSVAELNENSVSQILLPLLNHLLLVLTSKRLVLFKMLQTFNLNYYTNSLPNFYKLPNINGDINNLTFRDFTIIQLSNLILENIKFNLQPNPIFYELIYNLLPINDEILTSSHKNDDSHDDLILLSGKKKFTPSPNTTSGHTPSSKLSYNAAMSLLYILSKSSNKVYLTTYATPLFKTKEIPYMISPGFKMDLLALLLRSITIFVNLYFEDAENLLFAMARHQSIYHQINDSINSISKALNMNPNSNLHVMNLKEMGFNRKVQWKDFYQFDEITDLPQVNLHSFSNQQQQSQQQSQNDSQGHNQNEDQGQDNESPAPYLLFDPASLNNETLGTSNHLSHTNHDKNYEVIAFIDYRSDSNLNLQHQLKYWPHRPQWPTQLTFTHKCKNFKYENFDEVWSGMVYLQNFSRLIKHILSKIPEIPRIKSVQYFETLSKLSALKSDILTTIHPQLPLDIQRMTTFQPLSMHTNDDLLVWFHIITWANIFTQTSFKYEESPSLELRHFESLLDINIDESDNNNTISRPTTDRLGYIRRSRGQSSVSLERTISAGSGMGTPTNALNRTKSNGSGTLINHFFPNTTPNHLPHLRSSSSSSSITLEKTVSNSSSIRNRPNNSQHVVSEADKNNSSNNKNNSNNNNGGFSFFKWKWGGNSNDGNSNDSNSGQVNANASTPNTVDDLNSYMLDEEISTGVVNNIIESNIWVGTDVRLFMVGNLKKESFSFLEMTSSFLKKFKFINSDNDNYNNNEFDDNGQLRYTSRGLYR</sequence>